<gene>
    <name evidence="1" type="ORF">B0I36DRAFT_314790</name>
</gene>
<accession>A0A9P8YF03</accession>
<sequence>MQAARARGSSSGQLRPTVWSFSLPSPRVQALPKLCAKGWRSRISHGTGASLVSDFVREGTRHRERDIARLGADDRDASFLFPRCALAPVLARHRRSTPPIANG</sequence>
<keyword evidence="2" id="KW-1185">Reference proteome</keyword>
<dbReference type="Proteomes" id="UP000756346">
    <property type="component" value="Unassembled WGS sequence"/>
</dbReference>
<name>A0A9P8YF03_9PEZI</name>
<reference evidence="1" key="1">
    <citation type="journal article" date="2021" name="Nat. Commun.">
        <title>Genetic determinants of endophytism in the Arabidopsis root mycobiome.</title>
        <authorList>
            <person name="Mesny F."/>
            <person name="Miyauchi S."/>
            <person name="Thiergart T."/>
            <person name="Pickel B."/>
            <person name="Atanasova L."/>
            <person name="Karlsson M."/>
            <person name="Huettel B."/>
            <person name="Barry K.W."/>
            <person name="Haridas S."/>
            <person name="Chen C."/>
            <person name="Bauer D."/>
            <person name="Andreopoulos W."/>
            <person name="Pangilinan J."/>
            <person name="LaButti K."/>
            <person name="Riley R."/>
            <person name="Lipzen A."/>
            <person name="Clum A."/>
            <person name="Drula E."/>
            <person name="Henrissat B."/>
            <person name="Kohler A."/>
            <person name="Grigoriev I.V."/>
            <person name="Martin F.M."/>
            <person name="Hacquard S."/>
        </authorList>
    </citation>
    <scope>NUCLEOTIDE SEQUENCE</scope>
    <source>
        <strain evidence="1">MPI-CAGE-CH-0230</strain>
    </source>
</reference>
<dbReference type="RefSeq" id="XP_046016897.1">
    <property type="nucleotide sequence ID" value="XM_046152812.1"/>
</dbReference>
<dbReference type="GeneID" id="70182358"/>
<comment type="caution">
    <text evidence="1">The sequence shown here is derived from an EMBL/GenBank/DDBJ whole genome shotgun (WGS) entry which is preliminary data.</text>
</comment>
<dbReference type="AlphaFoldDB" id="A0A9P8YF03"/>
<dbReference type="EMBL" id="JAGTJQ010000002">
    <property type="protein sequence ID" value="KAH7037776.1"/>
    <property type="molecule type" value="Genomic_DNA"/>
</dbReference>
<evidence type="ECO:0000313" key="2">
    <source>
        <dbReference type="Proteomes" id="UP000756346"/>
    </source>
</evidence>
<organism evidence="1 2">
    <name type="scientific">Microdochium trichocladiopsis</name>
    <dbReference type="NCBI Taxonomy" id="1682393"/>
    <lineage>
        <taxon>Eukaryota</taxon>
        <taxon>Fungi</taxon>
        <taxon>Dikarya</taxon>
        <taxon>Ascomycota</taxon>
        <taxon>Pezizomycotina</taxon>
        <taxon>Sordariomycetes</taxon>
        <taxon>Xylariomycetidae</taxon>
        <taxon>Xylariales</taxon>
        <taxon>Microdochiaceae</taxon>
        <taxon>Microdochium</taxon>
    </lineage>
</organism>
<proteinExistence type="predicted"/>
<evidence type="ECO:0000313" key="1">
    <source>
        <dbReference type="EMBL" id="KAH7037776.1"/>
    </source>
</evidence>
<protein>
    <submittedName>
        <fullName evidence="1">Uncharacterized protein</fullName>
    </submittedName>
</protein>